<comment type="caution">
    <text evidence="1">The sequence shown here is derived from an EMBL/GenBank/DDBJ whole genome shotgun (WGS) entry which is preliminary data.</text>
</comment>
<protein>
    <submittedName>
        <fullName evidence="1">Uncharacterized protein</fullName>
    </submittedName>
</protein>
<keyword evidence="2" id="KW-1185">Reference proteome</keyword>
<dbReference type="EMBL" id="QPID01000006">
    <property type="protein sequence ID" value="RCU49475.1"/>
    <property type="molecule type" value="Genomic_DNA"/>
</dbReference>
<gene>
    <name evidence="1" type="ORF">DU002_11170</name>
</gene>
<accession>A0A368NIB5</accession>
<evidence type="ECO:0000313" key="2">
    <source>
        <dbReference type="Proteomes" id="UP000252558"/>
    </source>
</evidence>
<organism evidence="1 2">
    <name type="scientific">Corallincola holothuriorum</name>
    <dbReference type="NCBI Taxonomy" id="2282215"/>
    <lineage>
        <taxon>Bacteria</taxon>
        <taxon>Pseudomonadati</taxon>
        <taxon>Pseudomonadota</taxon>
        <taxon>Gammaproteobacteria</taxon>
        <taxon>Alteromonadales</taxon>
        <taxon>Psychromonadaceae</taxon>
        <taxon>Corallincola</taxon>
    </lineage>
</organism>
<dbReference type="Proteomes" id="UP000252558">
    <property type="component" value="Unassembled WGS sequence"/>
</dbReference>
<reference evidence="1 2" key="1">
    <citation type="submission" date="2018-07" db="EMBL/GenBank/DDBJ databases">
        <title>Corallincola holothuriorum sp. nov., a new facultative anaerobe isolated from sea cucumber Apostichopus japonicus.</title>
        <authorList>
            <person name="Xia H."/>
        </authorList>
    </citation>
    <scope>NUCLEOTIDE SEQUENCE [LARGE SCALE GENOMIC DNA]</scope>
    <source>
        <strain evidence="1 2">C4</strain>
    </source>
</reference>
<evidence type="ECO:0000313" key="1">
    <source>
        <dbReference type="EMBL" id="RCU49475.1"/>
    </source>
</evidence>
<dbReference type="AlphaFoldDB" id="A0A368NIB5"/>
<proteinExistence type="predicted"/>
<name>A0A368NIB5_9GAMM</name>
<sequence>MLCFCAVAKAAPMVDLSIDGNTWNQPFVLENLSTEGELITSVSIDLSALDLVFDVQGWPAKIEFLDDGIGSYKAYQKSSGEVLDGSNDVLELSFDDYVSESFSWIVDVDFVDPALEFVSVYGNDLLNGIVTVSFDSGETLIDTFKLVDGNDDAVSLSVPAPAPLALLAVTLIAGGVLRRKS</sequence>